<evidence type="ECO:0000256" key="16">
    <source>
        <dbReference type="ARBA" id="ARBA00045973"/>
    </source>
</evidence>
<keyword evidence="5" id="KW-0479">Metal-binding</keyword>
<dbReference type="Pfam" id="PF03188">
    <property type="entry name" value="Cytochrom_B561"/>
    <property type="match status" value="2"/>
</dbReference>
<comment type="cofactor">
    <cofactor evidence="1">
        <name>heme b</name>
        <dbReference type="ChEBI" id="CHEBI:60344"/>
    </cofactor>
</comment>
<feature type="transmembrane region" description="Helical" evidence="18">
    <location>
        <begin position="56"/>
        <end position="76"/>
    </location>
</feature>
<evidence type="ECO:0000256" key="2">
    <source>
        <dbReference type="ARBA" id="ARBA00022448"/>
    </source>
</evidence>
<evidence type="ECO:0000256" key="14">
    <source>
        <dbReference type="ARBA" id="ARBA00030896"/>
    </source>
</evidence>
<feature type="domain" description="Cytochrome b561" evidence="19">
    <location>
        <begin position="20"/>
        <end position="247"/>
    </location>
</feature>
<feature type="non-terminal residue" evidence="20">
    <location>
        <position position="280"/>
    </location>
</feature>
<keyword evidence="21" id="KW-1185">Reference proteome</keyword>
<feature type="non-terminal residue" evidence="20">
    <location>
        <position position="1"/>
    </location>
</feature>
<comment type="catalytic activity">
    <reaction evidence="17">
        <text>monodehydro-L-ascorbate radical(out) + L-ascorbate(in) = monodehydro-L-ascorbate radical(in) + L-ascorbate(out)</text>
        <dbReference type="Rhea" id="RHEA:66524"/>
        <dbReference type="ChEBI" id="CHEBI:38290"/>
        <dbReference type="ChEBI" id="CHEBI:59513"/>
    </reaction>
    <physiologicalReaction direction="left-to-right" evidence="17">
        <dbReference type="Rhea" id="RHEA:66525"/>
    </physiologicalReaction>
</comment>
<feature type="transmembrane region" description="Helical" evidence="18">
    <location>
        <begin position="12"/>
        <end position="36"/>
    </location>
</feature>
<keyword evidence="4 18" id="KW-0812">Transmembrane</keyword>
<keyword evidence="8 18" id="KW-1133">Transmembrane helix</keyword>
<dbReference type="GO" id="GO:0016491">
    <property type="term" value="F:oxidoreductase activity"/>
    <property type="evidence" value="ECO:0007669"/>
    <property type="project" value="InterPro"/>
</dbReference>
<dbReference type="OrthoDB" id="907479at2759"/>
<dbReference type="SMART" id="SM00665">
    <property type="entry name" value="B561"/>
    <property type="match status" value="1"/>
</dbReference>
<feature type="transmembrane region" description="Helical" evidence="18">
    <location>
        <begin position="226"/>
        <end position="246"/>
    </location>
</feature>
<feature type="transmembrane region" description="Helical" evidence="18">
    <location>
        <begin position="88"/>
        <end position="107"/>
    </location>
</feature>
<keyword evidence="2" id="KW-0813">Transport</keyword>
<evidence type="ECO:0000256" key="17">
    <source>
        <dbReference type="ARBA" id="ARBA00047447"/>
    </source>
</evidence>
<dbReference type="Proteomes" id="UP000653383">
    <property type="component" value="Unassembled WGS sequence"/>
</dbReference>
<dbReference type="GO" id="GO:0042584">
    <property type="term" value="C:chromaffin granule membrane"/>
    <property type="evidence" value="ECO:0007669"/>
    <property type="project" value="UniProtKB-SubCell"/>
</dbReference>
<evidence type="ECO:0000256" key="7">
    <source>
        <dbReference type="ARBA" id="ARBA00022982"/>
    </source>
</evidence>
<evidence type="ECO:0000256" key="15">
    <source>
        <dbReference type="ARBA" id="ARBA00032709"/>
    </source>
</evidence>
<dbReference type="EMBL" id="WAAE01021505">
    <property type="protein sequence ID" value="NXX34784.1"/>
    <property type="molecule type" value="Genomic_DNA"/>
</dbReference>
<proteinExistence type="predicted"/>
<comment type="subcellular location">
    <subcellularLocation>
        <location evidence="12">Cytoplasmic vesicle</location>
        <location evidence="12">Secretory vesicle</location>
        <location evidence="12">Chromaffin granule membrane</location>
        <topology evidence="12">Multi-pass membrane protein</topology>
    </subcellularLocation>
</comment>
<dbReference type="PANTHER" id="PTHR10106:SF14">
    <property type="entry name" value="TRANSMEMBRANE ASCORBATE-DEPENDENT REDUCTASE CYB561"/>
    <property type="match status" value="1"/>
</dbReference>
<feature type="transmembrane region" description="Helical" evidence="18">
    <location>
        <begin position="159"/>
        <end position="179"/>
    </location>
</feature>
<evidence type="ECO:0000256" key="13">
    <source>
        <dbReference type="ARBA" id="ARBA00024231"/>
    </source>
</evidence>
<evidence type="ECO:0000256" key="8">
    <source>
        <dbReference type="ARBA" id="ARBA00022989"/>
    </source>
</evidence>
<comment type="function">
    <text evidence="16">Transmembrane reductase that uses ascorbate as an electron donor in the cytoplasm and transfers electrons across membranes to reduce monodehydro-L-ascorbate radical in the lumen of secretory vesicles. It is therefore involved the regeneration and homeostasis within secretory vesicles of ascorbate which in turn provides reducing equivalents needed to support the activity of intravesicular enzymes.</text>
</comment>
<feature type="transmembrane region" description="Helical" evidence="18">
    <location>
        <begin position="188"/>
        <end position="206"/>
    </location>
</feature>
<dbReference type="PANTHER" id="PTHR10106">
    <property type="entry name" value="CYTOCHROME B561-RELATED"/>
    <property type="match status" value="1"/>
</dbReference>
<evidence type="ECO:0000313" key="20">
    <source>
        <dbReference type="EMBL" id="NXX34784.1"/>
    </source>
</evidence>
<dbReference type="AlphaFoldDB" id="A0A852I1Z8"/>
<comment type="caution">
    <text evidence="20">The sequence shown here is derived from an EMBL/GenBank/DDBJ whole genome shotgun (WGS) entry which is preliminary data.</text>
</comment>
<evidence type="ECO:0000256" key="6">
    <source>
        <dbReference type="ARBA" id="ARBA00022967"/>
    </source>
</evidence>
<evidence type="ECO:0000313" key="21">
    <source>
        <dbReference type="Proteomes" id="UP000653383"/>
    </source>
</evidence>
<accession>A0A852I1Z8</accession>
<evidence type="ECO:0000256" key="10">
    <source>
        <dbReference type="ARBA" id="ARBA00023136"/>
    </source>
</evidence>
<dbReference type="PROSITE" id="PS50939">
    <property type="entry name" value="CYTOCHROME_B561"/>
    <property type="match status" value="1"/>
</dbReference>
<dbReference type="Gene3D" id="1.20.120.1770">
    <property type="match status" value="1"/>
</dbReference>
<evidence type="ECO:0000256" key="18">
    <source>
        <dbReference type="SAM" id="Phobius"/>
    </source>
</evidence>
<dbReference type="GO" id="GO:0046872">
    <property type="term" value="F:metal ion binding"/>
    <property type="evidence" value="ECO:0007669"/>
    <property type="project" value="UniProtKB-KW"/>
</dbReference>
<evidence type="ECO:0000256" key="4">
    <source>
        <dbReference type="ARBA" id="ARBA00022692"/>
    </source>
</evidence>
<organism evidence="20 21">
    <name type="scientific">Nicator chloris</name>
    <dbReference type="NCBI Taxonomy" id="237433"/>
    <lineage>
        <taxon>Eukaryota</taxon>
        <taxon>Metazoa</taxon>
        <taxon>Chordata</taxon>
        <taxon>Craniata</taxon>
        <taxon>Vertebrata</taxon>
        <taxon>Euteleostomi</taxon>
        <taxon>Archelosauria</taxon>
        <taxon>Archosauria</taxon>
        <taxon>Dinosauria</taxon>
        <taxon>Saurischia</taxon>
        <taxon>Theropoda</taxon>
        <taxon>Coelurosauria</taxon>
        <taxon>Aves</taxon>
        <taxon>Neognathae</taxon>
        <taxon>Neoaves</taxon>
        <taxon>Telluraves</taxon>
        <taxon>Australaves</taxon>
        <taxon>Passeriformes</taxon>
        <taxon>Sylvioidea</taxon>
        <taxon>Pycnonotidae</taxon>
        <taxon>Nicator</taxon>
    </lineage>
</organism>
<evidence type="ECO:0000256" key="9">
    <source>
        <dbReference type="ARBA" id="ARBA00023004"/>
    </source>
</evidence>
<evidence type="ECO:0000259" key="19">
    <source>
        <dbReference type="PROSITE" id="PS50939"/>
    </source>
</evidence>
<feature type="transmembrane region" description="Helical" evidence="18">
    <location>
        <begin position="119"/>
        <end position="139"/>
    </location>
</feature>
<evidence type="ECO:0000256" key="5">
    <source>
        <dbReference type="ARBA" id="ARBA00022723"/>
    </source>
</evidence>
<keyword evidence="11" id="KW-0968">Cytoplasmic vesicle</keyword>
<evidence type="ECO:0000256" key="1">
    <source>
        <dbReference type="ARBA" id="ARBA00001970"/>
    </source>
</evidence>
<keyword evidence="10 18" id="KW-0472">Membrane</keyword>
<dbReference type="InterPro" id="IPR006593">
    <property type="entry name" value="Cyt_b561/ferric_Rdtase_TM"/>
</dbReference>
<keyword evidence="7" id="KW-0249">Electron transport</keyword>
<dbReference type="InterPro" id="IPR043205">
    <property type="entry name" value="CYB561/CYBRD1-like"/>
</dbReference>
<dbReference type="FunFam" id="1.20.120.1770:FF:000001">
    <property type="entry name" value="Cytochrome b reductase 1"/>
    <property type="match status" value="1"/>
</dbReference>
<evidence type="ECO:0000256" key="11">
    <source>
        <dbReference type="ARBA" id="ARBA00023329"/>
    </source>
</evidence>
<dbReference type="GO" id="GO:0005765">
    <property type="term" value="C:lysosomal membrane"/>
    <property type="evidence" value="ECO:0007669"/>
    <property type="project" value="TreeGrafter"/>
</dbReference>
<protein>
    <recommendedName>
        <fullName evidence="13">Transmembrane ascorbate-dependent reductase CYB561</fullName>
    </recommendedName>
    <alternativeName>
        <fullName evidence="14">Cytochrome b-561</fullName>
    </alternativeName>
    <alternativeName>
        <fullName evidence="15">Cytochrome b561</fullName>
    </alternativeName>
</protein>
<evidence type="ECO:0000256" key="12">
    <source>
        <dbReference type="ARBA" id="ARBA00024185"/>
    </source>
</evidence>
<keyword evidence="9" id="KW-0408">Iron</keyword>
<gene>
    <name evidence="20" type="primary">Cyb561</name>
    <name evidence="20" type="ORF">NICCHL_R06952</name>
</gene>
<sequence>AMDGPPSPPSPSGLSAFVTVSQLLGLTLLATTGAWLGRYRGGVGWHSPLQFNAHPLCMVLGMVFLQGDALLVYRVFRHEAKRSTKALHALLHGLALLIALVGIIAVFESHRTKGIPDMYSLHSWCGMATFVLYLLQVGGGKPLMPREGRDSAMPVTSPVSPQWFLGCGFFLFPGASFSLRGWYKPQHIFFGITLFILSITSCLLGITEMLLFKISDSYSHFVPEGILANTLGVLLVAFGLVVGYVLTREDWKRPPLAEELALSMDFKTLTEGESPGDGSQ</sequence>
<evidence type="ECO:0000256" key="3">
    <source>
        <dbReference type="ARBA" id="ARBA00022617"/>
    </source>
</evidence>
<reference evidence="20" key="1">
    <citation type="submission" date="2020-02" db="EMBL/GenBank/DDBJ databases">
        <title>Bird 10,000 Genomes (B10K) Project - Family phase.</title>
        <authorList>
            <person name="Zhang G."/>
        </authorList>
    </citation>
    <scope>NUCLEOTIDE SEQUENCE</scope>
    <source>
        <strain evidence="20">B10K-DU-002-40</strain>
        <tissue evidence="20">Muscle</tissue>
    </source>
</reference>
<name>A0A852I1Z8_9PASS</name>
<keyword evidence="3" id="KW-0349">Heme</keyword>
<keyword evidence="6" id="KW-1278">Translocase</keyword>